<feature type="coiled-coil region" evidence="1">
    <location>
        <begin position="177"/>
        <end position="204"/>
    </location>
</feature>
<dbReference type="AlphaFoldDB" id="A0AAU0UR23"/>
<evidence type="ECO:0000256" key="1">
    <source>
        <dbReference type="SAM" id="Coils"/>
    </source>
</evidence>
<dbReference type="Pfam" id="PF14253">
    <property type="entry name" value="AbiH"/>
    <property type="match status" value="1"/>
</dbReference>
<protein>
    <submittedName>
        <fullName evidence="2">Bacteriophage abortive infection AbiH family protein</fullName>
    </submittedName>
</protein>
<dbReference type="InterPro" id="IPR025935">
    <property type="entry name" value="AbiH"/>
</dbReference>
<gene>
    <name evidence="2" type="ORF">MFMK1_003270</name>
</gene>
<keyword evidence="1" id="KW-0175">Coiled coil</keyword>
<dbReference type="EMBL" id="CP121694">
    <property type="protein sequence ID" value="WRO23410.1"/>
    <property type="molecule type" value="Genomic_DNA"/>
</dbReference>
<dbReference type="RefSeq" id="WP_366922794.1">
    <property type="nucleotide sequence ID" value="NZ_CP121694.1"/>
</dbReference>
<dbReference type="KEGG" id="dbc:MFMK1_003270"/>
<reference evidence="2 3" key="1">
    <citation type="submission" date="2023-04" db="EMBL/GenBank/DDBJ databases">
        <authorList>
            <person name="Hsu D."/>
        </authorList>
    </citation>
    <scope>NUCLEOTIDE SEQUENCE [LARGE SCALE GENOMIC DNA]</scope>
    <source>
        <strain evidence="2 3">MK1</strain>
    </source>
</reference>
<proteinExistence type="predicted"/>
<sequence>MKLFIIGNGFDKGHGLATTYWDFRTYLKNLYSDFLYTFEEHYCIYPSMEENTKKELLWNELETNLANIDEDVIIEQAVSIDMGLESGDVGIEDTLYEYLADKYKYIQFLAKCLKQWARTIRIRDVERRTTLINEIEDAIYITFNYTAVLETVYKISEGKIIHIHGSLRQRDGAPILGHGNKARIEKIKEKLQDAEREFDEKRVSICKVVEDYYSQTYKDINRYMYKLFDLIKKDVNEIMVIGHSLAGVDIPYFKNIDLFTHQQAIWKVYYHRDKERQIMFDSLVSCGIDSKRIELQPSDKFYDL</sequence>
<name>A0AAU0UR23_9FIRM</name>
<dbReference type="Proteomes" id="UP001329915">
    <property type="component" value="Chromosome"/>
</dbReference>
<accession>A0AAU0UR23</accession>
<organism evidence="2 3">
    <name type="scientific">Metallumcola ferriviriculae</name>
    <dbReference type="NCBI Taxonomy" id="3039180"/>
    <lineage>
        <taxon>Bacteria</taxon>
        <taxon>Bacillati</taxon>
        <taxon>Bacillota</taxon>
        <taxon>Clostridia</taxon>
        <taxon>Neomoorellales</taxon>
        <taxon>Desulfitibacteraceae</taxon>
        <taxon>Metallumcola</taxon>
    </lineage>
</organism>
<keyword evidence="3" id="KW-1185">Reference proteome</keyword>
<evidence type="ECO:0000313" key="2">
    <source>
        <dbReference type="EMBL" id="WRO23410.1"/>
    </source>
</evidence>
<evidence type="ECO:0000313" key="3">
    <source>
        <dbReference type="Proteomes" id="UP001329915"/>
    </source>
</evidence>